<evidence type="ECO:0000313" key="1">
    <source>
        <dbReference type="EMBL" id="KAK8965402.1"/>
    </source>
</evidence>
<sequence>MTITHADLDSKYVWTPNCPILDIVESFRTTMKWREMNEVTQGVEGHSDLFTLVNTMPLGGVIQSFLTEYLSIDWNAYPIDSFLQVYRVGEIASSSRAWTSPSQAPIHHIGSLRETGWDIYGLVEEQGWEIKQTTKEVKGMEKILKKIMSKLNISPTSSEE</sequence>
<organism evidence="1 2">
    <name type="scientific">Platanthera guangdongensis</name>
    <dbReference type="NCBI Taxonomy" id="2320717"/>
    <lineage>
        <taxon>Eukaryota</taxon>
        <taxon>Viridiplantae</taxon>
        <taxon>Streptophyta</taxon>
        <taxon>Embryophyta</taxon>
        <taxon>Tracheophyta</taxon>
        <taxon>Spermatophyta</taxon>
        <taxon>Magnoliopsida</taxon>
        <taxon>Liliopsida</taxon>
        <taxon>Asparagales</taxon>
        <taxon>Orchidaceae</taxon>
        <taxon>Orchidoideae</taxon>
        <taxon>Orchideae</taxon>
        <taxon>Orchidinae</taxon>
        <taxon>Platanthera</taxon>
    </lineage>
</organism>
<dbReference type="EMBL" id="JBBWWR010000006">
    <property type="protein sequence ID" value="KAK8965402.1"/>
    <property type="molecule type" value="Genomic_DNA"/>
</dbReference>
<comment type="caution">
    <text evidence="1">The sequence shown here is derived from an EMBL/GenBank/DDBJ whole genome shotgun (WGS) entry which is preliminary data.</text>
</comment>
<reference evidence="1 2" key="1">
    <citation type="journal article" date="2022" name="Nat. Plants">
        <title>Genomes of leafy and leafless Platanthera orchids illuminate the evolution of mycoheterotrophy.</title>
        <authorList>
            <person name="Li M.H."/>
            <person name="Liu K.W."/>
            <person name="Li Z."/>
            <person name="Lu H.C."/>
            <person name="Ye Q.L."/>
            <person name="Zhang D."/>
            <person name="Wang J.Y."/>
            <person name="Li Y.F."/>
            <person name="Zhong Z.M."/>
            <person name="Liu X."/>
            <person name="Yu X."/>
            <person name="Liu D.K."/>
            <person name="Tu X.D."/>
            <person name="Liu B."/>
            <person name="Hao Y."/>
            <person name="Liao X.Y."/>
            <person name="Jiang Y.T."/>
            <person name="Sun W.H."/>
            <person name="Chen J."/>
            <person name="Chen Y.Q."/>
            <person name="Ai Y."/>
            <person name="Zhai J.W."/>
            <person name="Wu S.S."/>
            <person name="Zhou Z."/>
            <person name="Hsiao Y.Y."/>
            <person name="Wu W.L."/>
            <person name="Chen Y.Y."/>
            <person name="Lin Y.F."/>
            <person name="Hsu J.L."/>
            <person name="Li C.Y."/>
            <person name="Wang Z.W."/>
            <person name="Zhao X."/>
            <person name="Zhong W.Y."/>
            <person name="Ma X.K."/>
            <person name="Ma L."/>
            <person name="Huang J."/>
            <person name="Chen G.Z."/>
            <person name="Huang M.Z."/>
            <person name="Huang L."/>
            <person name="Peng D.H."/>
            <person name="Luo Y.B."/>
            <person name="Zou S.Q."/>
            <person name="Chen S.P."/>
            <person name="Lan S."/>
            <person name="Tsai W.C."/>
            <person name="Van de Peer Y."/>
            <person name="Liu Z.J."/>
        </authorList>
    </citation>
    <scope>NUCLEOTIDE SEQUENCE [LARGE SCALE GENOMIC DNA]</scope>
    <source>
        <strain evidence="1">Lor288</strain>
    </source>
</reference>
<accession>A0ABR2MMK6</accession>
<name>A0ABR2MMK6_9ASPA</name>
<gene>
    <name evidence="1" type="ORF">KSP40_PGU012969</name>
</gene>
<protein>
    <submittedName>
        <fullName evidence="1">Uncharacterized protein</fullName>
    </submittedName>
</protein>
<proteinExistence type="predicted"/>
<dbReference type="Proteomes" id="UP001412067">
    <property type="component" value="Unassembled WGS sequence"/>
</dbReference>
<keyword evidence="2" id="KW-1185">Reference proteome</keyword>
<evidence type="ECO:0000313" key="2">
    <source>
        <dbReference type="Proteomes" id="UP001412067"/>
    </source>
</evidence>